<gene>
    <name evidence="2" type="ORF">E1298_29760</name>
</gene>
<dbReference type="InterPro" id="IPR034768">
    <property type="entry name" value="4FE4S_WBL"/>
</dbReference>
<dbReference type="PROSITE" id="PS51674">
    <property type="entry name" value="4FE4S_WBL"/>
    <property type="match status" value="1"/>
</dbReference>
<dbReference type="Proteomes" id="UP000294513">
    <property type="component" value="Unassembled WGS sequence"/>
</dbReference>
<feature type="domain" description="4Fe-4S Wbl-type" evidence="1">
    <location>
        <begin position="25"/>
        <end position="88"/>
    </location>
</feature>
<evidence type="ECO:0000259" key="1">
    <source>
        <dbReference type="PROSITE" id="PS51674"/>
    </source>
</evidence>
<reference evidence="2 3" key="1">
    <citation type="submission" date="2019-03" db="EMBL/GenBank/DDBJ databases">
        <title>Draft genome sequences of novel Actinobacteria.</title>
        <authorList>
            <person name="Sahin N."/>
            <person name="Ay H."/>
            <person name="Saygin H."/>
        </authorList>
    </citation>
    <scope>NUCLEOTIDE SEQUENCE [LARGE SCALE GENOMIC DNA]</scope>
    <source>
        <strain evidence="2 3">H3C3</strain>
    </source>
</reference>
<organism evidence="2 3">
    <name type="scientific">Actinomadura rubrisoli</name>
    <dbReference type="NCBI Taxonomy" id="2530368"/>
    <lineage>
        <taxon>Bacteria</taxon>
        <taxon>Bacillati</taxon>
        <taxon>Actinomycetota</taxon>
        <taxon>Actinomycetes</taxon>
        <taxon>Streptosporangiales</taxon>
        <taxon>Thermomonosporaceae</taxon>
        <taxon>Actinomadura</taxon>
    </lineage>
</organism>
<dbReference type="RefSeq" id="WP_131899079.1">
    <property type="nucleotide sequence ID" value="NZ_SMKU01000199.1"/>
</dbReference>
<evidence type="ECO:0000313" key="2">
    <source>
        <dbReference type="EMBL" id="TDD77717.1"/>
    </source>
</evidence>
<dbReference type="AlphaFoldDB" id="A0A4V2YUG7"/>
<dbReference type="Pfam" id="PF02467">
    <property type="entry name" value="Whib"/>
    <property type="match status" value="1"/>
</dbReference>
<proteinExistence type="predicted"/>
<dbReference type="EMBL" id="SMKU01000199">
    <property type="protein sequence ID" value="TDD77717.1"/>
    <property type="molecule type" value="Genomic_DNA"/>
</dbReference>
<sequence>MTYIPAAVLAELGASVTAEWTRRAACGGRARVMDPPMRKLDAASRNRAIAVCLGCAVLDDCRTWVMTLPTKADPGGICAALTESQRAQRRKHAKTCTGCRLVLPGTEFHGNPREPDGLTPYCKACSQQIRKAARDQSTR</sequence>
<name>A0A4V2YUG7_9ACTN</name>
<accession>A0A4V2YUG7</accession>
<evidence type="ECO:0000313" key="3">
    <source>
        <dbReference type="Proteomes" id="UP000294513"/>
    </source>
</evidence>
<keyword evidence="3" id="KW-1185">Reference proteome</keyword>
<protein>
    <recommendedName>
        <fullName evidence="1">4Fe-4S Wbl-type domain-containing protein</fullName>
    </recommendedName>
</protein>
<comment type="caution">
    <text evidence="2">The sequence shown here is derived from an EMBL/GenBank/DDBJ whole genome shotgun (WGS) entry which is preliminary data.</text>
</comment>
<dbReference type="OrthoDB" id="581550at2"/>